<dbReference type="PANTHER" id="PTHR43304">
    <property type="entry name" value="PHYTOCHROME-LIKE PROTEIN CPH1"/>
    <property type="match status" value="1"/>
</dbReference>
<evidence type="ECO:0000256" key="6">
    <source>
        <dbReference type="SAM" id="Coils"/>
    </source>
</evidence>
<proteinExistence type="predicted"/>
<keyword evidence="5" id="KW-0418">Kinase</keyword>
<dbReference type="RefSeq" id="WP_078830071.1">
    <property type="nucleotide sequence ID" value="NZ_FUWH01000002.1"/>
</dbReference>
<dbReference type="SUPFAM" id="SSF55874">
    <property type="entry name" value="ATPase domain of HSP90 chaperone/DNA topoisomerase II/histidine kinase"/>
    <property type="match status" value="1"/>
</dbReference>
<feature type="coiled-coil region" evidence="6">
    <location>
        <begin position="118"/>
        <end position="152"/>
    </location>
</feature>
<dbReference type="CDD" id="cd00130">
    <property type="entry name" value="PAS"/>
    <property type="match status" value="1"/>
</dbReference>
<evidence type="ECO:0000256" key="5">
    <source>
        <dbReference type="ARBA" id="ARBA00022777"/>
    </source>
</evidence>
<sequence>MPEAKQPLAIDTINILTDGVIVLDPGCNVQLWNDRIEMLTGIPEADTLGKHLTAVLPSIALHEPSVTALEKVRMGIPVSVPAETIYGAGHYDLYYIPVKQKDDIVDSIMLVVRDISQASRLEAELAEQNAAIAEKNQELKRKTAQINALTHLICHDFMDPMQSIYTSVEHLLTDEKTKLSAGGRNNFRLIQAALQKMRLLAEDTISYQADINRNTILAETDLNEVLACCRKRLAEAIELSGASINATHLPVYRGNKMMLVQLFQHLIMNAITFQMPGNKPMINITTEYVSWEELLYKQVVKSSVYLALNFADNGIGFNQVYASDIFRAFMKIDKTKFPGKGVGLALCKKIAELHGGFIKAEGKPGEGSIFRCYLEKN</sequence>
<dbReference type="PANTHER" id="PTHR43304:SF1">
    <property type="entry name" value="PAC DOMAIN-CONTAINING PROTEIN"/>
    <property type="match status" value="1"/>
</dbReference>
<evidence type="ECO:0000256" key="3">
    <source>
        <dbReference type="ARBA" id="ARBA00022553"/>
    </source>
</evidence>
<keyword evidence="4" id="KW-0808">Transferase</keyword>
<dbReference type="InterPro" id="IPR035965">
    <property type="entry name" value="PAS-like_dom_sf"/>
</dbReference>
<dbReference type="InterPro" id="IPR036890">
    <property type="entry name" value="HATPase_C_sf"/>
</dbReference>
<evidence type="ECO:0000313" key="10">
    <source>
        <dbReference type="Proteomes" id="UP000190888"/>
    </source>
</evidence>
<dbReference type="SUPFAM" id="SSF55785">
    <property type="entry name" value="PYP-like sensor domain (PAS domain)"/>
    <property type="match status" value="1"/>
</dbReference>
<dbReference type="InterPro" id="IPR000014">
    <property type="entry name" value="PAS"/>
</dbReference>
<dbReference type="InterPro" id="IPR036097">
    <property type="entry name" value="HisK_dim/P_sf"/>
</dbReference>
<keyword evidence="3" id="KW-0597">Phosphoprotein</keyword>
<name>A0A1T4KSQ2_9BACT</name>
<dbReference type="GO" id="GO:0000155">
    <property type="term" value="F:phosphorelay sensor kinase activity"/>
    <property type="evidence" value="ECO:0007669"/>
    <property type="project" value="InterPro"/>
</dbReference>
<dbReference type="Gene3D" id="1.10.287.130">
    <property type="match status" value="1"/>
</dbReference>
<dbReference type="OrthoDB" id="9766459at2"/>
<dbReference type="STRING" id="413434.SAMN04488132_10291"/>
<dbReference type="Gene3D" id="3.30.565.10">
    <property type="entry name" value="Histidine kinase-like ATPase, C-terminal domain"/>
    <property type="match status" value="1"/>
</dbReference>
<comment type="catalytic activity">
    <reaction evidence="1">
        <text>ATP + protein L-histidine = ADP + protein N-phospho-L-histidine.</text>
        <dbReference type="EC" id="2.7.13.3"/>
    </reaction>
</comment>
<dbReference type="EC" id="2.7.13.3" evidence="2"/>
<dbReference type="SMART" id="SM00387">
    <property type="entry name" value="HATPase_c"/>
    <property type="match status" value="1"/>
</dbReference>
<dbReference type="PROSITE" id="PS50109">
    <property type="entry name" value="HIS_KIN"/>
    <property type="match status" value="1"/>
</dbReference>
<evidence type="ECO:0000313" key="9">
    <source>
        <dbReference type="EMBL" id="SJZ45446.1"/>
    </source>
</evidence>
<keyword evidence="10" id="KW-1185">Reference proteome</keyword>
<dbReference type="AlphaFoldDB" id="A0A1T4KSQ2"/>
<evidence type="ECO:0000259" key="8">
    <source>
        <dbReference type="PROSITE" id="PS50112"/>
    </source>
</evidence>
<feature type="domain" description="PAS" evidence="8">
    <location>
        <begin position="13"/>
        <end position="52"/>
    </location>
</feature>
<evidence type="ECO:0000259" key="7">
    <source>
        <dbReference type="PROSITE" id="PS50109"/>
    </source>
</evidence>
<dbReference type="EMBL" id="FUWH01000002">
    <property type="protein sequence ID" value="SJZ45446.1"/>
    <property type="molecule type" value="Genomic_DNA"/>
</dbReference>
<dbReference type="Pfam" id="PF08448">
    <property type="entry name" value="PAS_4"/>
    <property type="match status" value="1"/>
</dbReference>
<feature type="domain" description="Histidine kinase" evidence="7">
    <location>
        <begin position="152"/>
        <end position="377"/>
    </location>
</feature>
<organism evidence="9 10">
    <name type="scientific">Sediminibacterium ginsengisoli</name>
    <dbReference type="NCBI Taxonomy" id="413434"/>
    <lineage>
        <taxon>Bacteria</taxon>
        <taxon>Pseudomonadati</taxon>
        <taxon>Bacteroidota</taxon>
        <taxon>Chitinophagia</taxon>
        <taxon>Chitinophagales</taxon>
        <taxon>Chitinophagaceae</taxon>
        <taxon>Sediminibacterium</taxon>
    </lineage>
</organism>
<dbReference type="InterPro" id="IPR013656">
    <property type="entry name" value="PAS_4"/>
</dbReference>
<dbReference type="PROSITE" id="PS50112">
    <property type="entry name" value="PAS"/>
    <property type="match status" value="1"/>
</dbReference>
<dbReference type="Proteomes" id="UP000190888">
    <property type="component" value="Unassembled WGS sequence"/>
</dbReference>
<dbReference type="SUPFAM" id="SSF47384">
    <property type="entry name" value="Homodimeric domain of signal transducing histidine kinase"/>
    <property type="match status" value="1"/>
</dbReference>
<dbReference type="PRINTS" id="PR00344">
    <property type="entry name" value="BCTRLSENSOR"/>
</dbReference>
<evidence type="ECO:0000256" key="1">
    <source>
        <dbReference type="ARBA" id="ARBA00000085"/>
    </source>
</evidence>
<accession>A0A1T4KSQ2</accession>
<dbReference type="InterPro" id="IPR005467">
    <property type="entry name" value="His_kinase_dom"/>
</dbReference>
<dbReference type="Gene3D" id="3.30.450.20">
    <property type="entry name" value="PAS domain"/>
    <property type="match status" value="1"/>
</dbReference>
<evidence type="ECO:0000256" key="2">
    <source>
        <dbReference type="ARBA" id="ARBA00012438"/>
    </source>
</evidence>
<protein>
    <recommendedName>
        <fullName evidence="2">histidine kinase</fullName>
        <ecNumber evidence="2">2.7.13.3</ecNumber>
    </recommendedName>
</protein>
<gene>
    <name evidence="9" type="ORF">SAMN04488132_10291</name>
</gene>
<dbReference type="InterPro" id="IPR052162">
    <property type="entry name" value="Sensor_kinase/Photoreceptor"/>
</dbReference>
<keyword evidence="6" id="KW-0175">Coiled coil</keyword>
<evidence type="ECO:0000256" key="4">
    <source>
        <dbReference type="ARBA" id="ARBA00022679"/>
    </source>
</evidence>
<dbReference type="Pfam" id="PF02518">
    <property type="entry name" value="HATPase_c"/>
    <property type="match status" value="1"/>
</dbReference>
<dbReference type="InterPro" id="IPR004358">
    <property type="entry name" value="Sig_transdc_His_kin-like_C"/>
</dbReference>
<reference evidence="9 10" key="1">
    <citation type="submission" date="2017-02" db="EMBL/GenBank/DDBJ databases">
        <authorList>
            <person name="Peterson S.W."/>
        </authorList>
    </citation>
    <scope>NUCLEOTIDE SEQUENCE [LARGE SCALE GENOMIC DNA]</scope>
    <source>
        <strain evidence="9 10">DSM 22335</strain>
    </source>
</reference>
<dbReference type="InterPro" id="IPR003594">
    <property type="entry name" value="HATPase_dom"/>
</dbReference>